<evidence type="ECO:0000313" key="5">
    <source>
        <dbReference type="WBParaSite" id="TCLT_0000380701-mRNA-1"/>
    </source>
</evidence>
<organism evidence="5">
    <name type="scientific">Thelazia callipaeda</name>
    <name type="common">Oriental eyeworm</name>
    <name type="synonym">Parasitic nematode</name>
    <dbReference type="NCBI Taxonomy" id="103827"/>
    <lineage>
        <taxon>Eukaryota</taxon>
        <taxon>Metazoa</taxon>
        <taxon>Ecdysozoa</taxon>
        <taxon>Nematoda</taxon>
        <taxon>Chromadorea</taxon>
        <taxon>Rhabditida</taxon>
        <taxon>Spirurina</taxon>
        <taxon>Spiruromorpha</taxon>
        <taxon>Thelazioidea</taxon>
        <taxon>Thelaziidae</taxon>
        <taxon>Thelazia</taxon>
    </lineage>
</organism>
<proteinExistence type="predicted"/>
<dbReference type="STRING" id="103827.A0A0N5CU79"/>
<sequence>MTSEQKMLENEYDSSYEIDNQSEYNNITEESLAEEAKEILSGHVQKRIDSVETILSSQKHQSTNSVFIPPTLARSVSTDTILVTASPTKDSLVLPHRRSYLNIGETKEENKRLKAEVYDLRLQLFSSKQNGIKRKDATQELEELQKDLLDEKLRNVECKEKWNSLEQKYIEERTKWEEEKNEIQKRCQQLLSTKEELETQLKEFYHQEKHLENDDGNESQVGSSLSTISITSDRDMEIQKLRSAVFQSNINEKKLRMKMETEITELQNKLKHAQDDLSAQGDYLRKEKIRCESLKDEILALRQSAEDAIQQVEDQQKKFRQELEQAQDAHNVALNKRDRTIRILLRKIKLNAAATPPSSEIENIDLDTPQSITQDLNPYVKQLLHQIDEFSTENDAIRKEVLQLGALGIDFTSESGRSKTSLMTEERLWDTDRCDHENEKLAALLAENRPIPDDSDKEEMEKKLVLFDAVRSFSDRDSEVLEGAMQSKNATELLNITSAGDLLNKSLTVTEDLIEIKKKLKIFQSASSRLFEKLRGTANFLQGLLDELGVPERGRALLAEIESFRIDLDQSLKTALSISRNVEAAEESMGDFSSHLQRSLNISSVLSDQIESVVVPSCSHEMYQNVVLASEKMRTNELTERNNKLQLQIDDLENVRQMLIEQINDMKVNMENKQDEILQAMKDLEAQLKNKSQEYEALHEEWQNLQLVMEERETIAAEKKTEMQCMIDKQSLKCRDLEIEVVELSKIIKMRDDYIEAISNLDNEICKVVTDAEEKLHISNEQADDMTMRMMNEEKSTLARLLHITNNVNQLSRIIPYVSDLEEQLVTLKKNFDKSKQSNDDINQKCKVLGHRNTILENDRLVKTMWDLEAKYDQLVVKQSDHLFLNKYPKNQTVGVGTMTSLSAQDLIELVEKKEIFTDFASRMFSLAATWNKDKNAEIESP</sequence>
<keyword evidence="1" id="KW-0175">Coiled coil</keyword>
<evidence type="ECO:0000313" key="3">
    <source>
        <dbReference type="EMBL" id="VDN00808.1"/>
    </source>
</evidence>
<dbReference type="Proteomes" id="UP000276776">
    <property type="component" value="Unassembled WGS sequence"/>
</dbReference>
<evidence type="ECO:0000313" key="4">
    <source>
        <dbReference type="Proteomes" id="UP000276776"/>
    </source>
</evidence>
<protein>
    <submittedName>
        <fullName evidence="5">GRIP domain-containing protein</fullName>
    </submittedName>
</protein>
<reference evidence="5" key="1">
    <citation type="submission" date="2017-02" db="UniProtKB">
        <authorList>
            <consortium name="WormBaseParasite"/>
        </authorList>
    </citation>
    <scope>IDENTIFICATION</scope>
</reference>
<dbReference type="EMBL" id="UYYF01004267">
    <property type="protein sequence ID" value="VDN00808.1"/>
    <property type="molecule type" value="Genomic_DNA"/>
</dbReference>
<feature type="coiled-coil region" evidence="1">
    <location>
        <begin position="249"/>
        <end position="336"/>
    </location>
</feature>
<keyword evidence="4" id="KW-1185">Reference proteome</keyword>
<dbReference type="OMA" id="ILLQRAH"/>
<feature type="coiled-coil region" evidence="1">
    <location>
        <begin position="628"/>
        <end position="705"/>
    </location>
</feature>
<evidence type="ECO:0000256" key="1">
    <source>
        <dbReference type="SAM" id="Coils"/>
    </source>
</evidence>
<gene>
    <name evidence="3" type="ORF">TCLT_LOCUS3796</name>
</gene>
<dbReference type="OrthoDB" id="5823734at2759"/>
<dbReference type="AlphaFoldDB" id="A0A0N5CU79"/>
<name>A0A0N5CU79_THECL</name>
<feature type="coiled-coil region" evidence="1">
    <location>
        <begin position="103"/>
        <end position="214"/>
    </location>
</feature>
<reference evidence="3 4" key="2">
    <citation type="submission" date="2018-11" db="EMBL/GenBank/DDBJ databases">
        <authorList>
            <consortium name="Pathogen Informatics"/>
        </authorList>
    </citation>
    <scope>NUCLEOTIDE SEQUENCE [LARGE SCALE GENOMIC DNA]</scope>
</reference>
<dbReference type="WBParaSite" id="TCLT_0000380701-mRNA-1">
    <property type="protein sequence ID" value="TCLT_0000380701-mRNA-1"/>
    <property type="gene ID" value="TCLT_0000380701"/>
</dbReference>
<accession>A0A0N5CU79</accession>
<feature type="region of interest" description="Disordered" evidence="2">
    <location>
        <begin position="1"/>
        <end position="24"/>
    </location>
</feature>
<evidence type="ECO:0000256" key="2">
    <source>
        <dbReference type="SAM" id="MobiDB-lite"/>
    </source>
</evidence>